<proteinExistence type="predicted"/>
<dbReference type="Proteomes" id="UP001564626">
    <property type="component" value="Unassembled WGS sequence"/>
</dbReference>
<protein>
    <submittedName>
        <fullName evidence="3">SAV_6107 family HEPN domain-containing protein</fullName>
    </submittedName>
</protein>
<feature type="domain" description="SAV-6107-like HEPN" evidence="2">
    <location>
        <begin position="45"/>
        <end position="137"/>
    </location>
</feature>
<reference evidence="3 4" key="1">
    <citation type="submission" date="2024-08" db="EMBL/GenBank/DDBJ databases">
        <title>Genome mining of Saccharopolyspora cebuensis PGLac3 from Nigerian medicinal plant.</title>
        <authorList>
            <person name="Ezeobiora C.E."/>
            <person name="Igbokwe N.H."/>
            <person name="Amin D.H."/>
            <person name="Mendie U.E."/>
        </authorList>
    </citation>
    <scope>NUCLEOTIDE SEQUENCE [LARGE SCALE GENOMIC DNA]</scope>
    <source>
        <strain evidence="3 4">PGLac3</strain>
    </source>
</reference>
<organism evidence="3 4">
    <name type="scientific">Saccharopolyspora cebuensis</name>
    <dbReference type="NCBI Taxonomy" id="418759"/>
    <lineage>
        <taxon>Bacteria</taxon>
        <taxon>Bacillati</taxon>
        <taxon>Actinomycetota</taxon>
        <taxon>Actinomycetes</taxon>
        <taxon>Pseudonocardiales</taxon>
        <taxon>Pseudonocardiaceae</taxon>
        <taxon>Saccharopolyspora</taxon>
    </lineage>
</organism>
<keyword evidence="4" id="KW-1185">Reference proteome</keyword>
<name>A0ABV4CLI7_9PSEU</name>
<sequence>MSIPNLSIPAPRRSVEDHRPPQPADVPAGSMSLLVQARSSLHSAEGGASAGERYVAAHLAALRAATAVVVARARQQERTRPTSVWALLTAAAPELREWAAFFAARSDRRAAAEAGVPVTGRDADDLVAKSREFLDVVGRNLTGAAR</sequence>
<evidence type="ECO:0000259" key="2">
    <source>
        <dbReference type="Pfam" id="PF18726"/>
    </source>
</evidence>
<evidence type="ECO:0000313" key="4">
    <source>
        <dbReference type="Proteomes" id="UP001564626"/>
    </source>
</evidence>
<feature type="region of interest" description="Disordered" evidence="1">
    <location>
        <begin position="1"/>
        <end position="31"/>
    </location>
</feature>
<comment type="caution">
    <text evidence="3">The sequence shown here is derived from an EMBL/GenBank/DDBJ whole genome shotgun (WGS) entry which is preliminary data.</text>
</comment>
<dbReference type="Pfam" id="PF18726">
    <property type="entry name" value="HEPN_SAV_6107"/>
    <property type="match status" value="1"/>
</dbReference>
<evidence type="ECO:0000256" key="1">
    <source>
        <dbReference type="SAM" id="MobiDB-lite"/>
    </source>
</evidence>
<dbReference type="EMBL" id="JBGEHV010000024">
    <property type="protein sequence ID" value="MEY8040676.1"/>
    <property type="molecule type" value="Genomic_DNA"/>
</dbReference>
<dbReference type="InterPro" id="IPR040891">
    <property type="entry name" value="HEPN_SAV_6107"/>
</dbReference>
<accession>A0ABV4CLI7</accession>
<dbReference type="RefSeq" id="WP_345365230.1">
    <property type="nucleotide sequence ID" value="NZ_BAABII010000013.1"/>
</dbReference>
<evidence type="ECO:0000313" key="3">
    <source>
        <dbReference type="EMBL" id="MEY8040676.1"/>
    </source>
</evidence>
<gene>
    <name evidence="3" type="ORF">AB8O55_14815</name>
</gene>